<dbReference type="AlphaFoldDB" id="A0A328P7E0"/>
<dbReference type="EMBL" id="NFZS01000002">
    <property type="protein sequence ID" value="RAO76204.1"/>
    <property type="molecule type" value="Genomic_DNA"/>
</dbReference>
<organism evidence="1 2">
    <name type="scientific">Dyella jiangningensis</name>
    <dbReference type="NCBI Taxonomy" id="1379159"/>
    <lineage>
        <taxon>Bacteria</taxon>
        <taxon>Pseudomonadati</taxon>
        <taxon>Pseudomonadota</taxon>
        <taxon>Gammaproteobacteria</taxon>
        <taxon>Lysobacterales</taxon>
        <taxon>Rhodanobacteraceae</taxon>
        <taxon>Dyella</taxon>
    </lineage>
</organism>
<evidence type="ECO:0000313" key="2">
    <source>
        <dbReference type="Proteomes" id="UP000248926"/>
    </source>
</evidence>
<name>A0A328P7E0_9GAMM</name>
<protein>
    <submittedName>
        <fullName evidence="1">Uncharacterized protein</fullName>
    </submittedName>
</protein>
<accession>A0A328P7E0</accession>
<comment type="caution">
    <text evidence="1">The sequence shown here is derived from an EMBL/GenBank/DDBJ whole genome shotgun (WGS) entry which is preliminary data.</text>
</comment>
<dbReference type="Proteomes" id="UP000248926">
    <property type="component" value="Unassembled WGS sequence"/>
</dbReference>
<evidence type="ECO:0000313" key="1">
    <source>
        <dbReference type="EMBL" id="RAO76204.1"/>
    </source>
</evidence>
<gene>
    <name evidence="1" type="ORF">CA260_10930</name>
</gene>
<proteinExistence type="predicted"/>
<sequence>MTPLDKPLRRELTVGEQRYTLLIDPDGLKLTLRGHRQGIALAWKDLVNGDAAISSALRASVEGAEHKE</sequence>
<dbReference type="RefSeq" id="WP_111983150.1">
    <property type="nucleotide sequence ID" value="NZ_NFZS01000002.1"/>
</dbReference>
<reference evidence="1 2" key="1">
    <citation type="journal article" date="2018" name="Genet. Mol. Biol.">
        <title>The genome sequence of Dyella jiangningensis FCAV SCS01 from a lignocellulose-decomposing microbial consortium metagenome reveals potential for biotechnological applications.</title>
        <authorList>
            <person name="Desiderato J.G."/>
            <person name="Alvarenga D.O."/>
            <person name="Constancio M.T.L."/>
            <person name="Alves L.M.C."/>
            <person name="Varani A.M."/>
        </authorList>
    </citation>
    <scope>NUCLEOTIDE SEQUENCE [LARGE SCALE GENOMIC DNA]</scope>
    <source>
        <strain evidence="1 2">FCAV SCS01</strain>
    </source>
</reference>
<dbReference type="OrthoDB" id="5958722at2"/>
<keyword evidence="2" id="KW-1185">Reference proteome</keyword>